<dbReference type="Gene3D" id="3.30.9.10">
    <property type="entry name" value="D-Amino Acid Oxidase, subunit A, domain 2"/>
    <property type="match status" value="1"/>
</dbReference>
<dbReference type="GeneID" id="55997869"/>
<dbReference type="AlphaFoldDB" id="A0A7H8R9W9"/>
<dbReference type="Gene3D" id="3.40.50.720">
    <property type="entry name" value="NAD(P)-binding Rossmann-like Domain"/>
    <property type="match status" value="1"/>
</dbReference>
<keyword evidence="9" id="KW-1185">Reference proteome</keyword>
<evidence type="ECO:0000256" key="4">
    <source>
        <dbReference type="ARBA" id="ARBA00022827"/>
    </source>
</evidence>
<feature type="binding site" evidence="6">
    <location>
        <position position="178"/>
    </location>
    <ligand>
        <name>FAD</name>
        <dbReference type="ChEBI" id="CHEBI:57692"/>
    </ligand>
</feature>
<keyword evidence="5" id="KW-0560">Oxidoreductase</keyword>
<dbReference type="Proteomes" id="UP000509510">
    <property type="component" value="Chromosome VI"/>
</dbReference>
<dbReference type="GO" id="GO:0005737">
    <property type="term" value="C:cytoplasm"/>
    <property type="evidence" value="ECO:0007669"/>
    <property type="project" value="TreeGrafter"/>
</dbReference>
<dbReference type="OrthoDB" id="409956at2759"/>
<feature type="domain" description="FAD dependent oxidoreductase" evidence="7">
    <location>
        <begin position="8"/>
        <end position="348"/>
    </location>
</feature>
<dbReference type="InterPro" id="IPR023209">
    <property type="entry name" value="DAO"/>
</dbReference>
<accession>A0A7H8R9W9</accession>
<dbReference type="InterPro" id="IPR006181">
    <property type="entry name" value="D-amino_acid_oxidase_CS"/>
</dbReference>
<evidence type="ECO:0000313" key="8">
    <source>
        <dbReference type="EMBL" id="QKX63220.1"/>
    </source>
</evidence>
<comment type="similarity">
    <text evidence="2">Belongs to the DAMOX/DASOX family.</text>
</comment>
<comment type="cofactor">
    <cofactor evidence="1 6">
        <name>FAD</name>
        <dbReference type="ChEBI" id="CHEBI:57692"/>
    </cofactor>
</comment>
<dbReference type="KEGG" id="trg:TRUGW13939_10389"/>
<evidence type="ECO:0000313" key="9">
    <source>
        <dbReference type="Proteomes" id="UP000509510"/>
    </source>
</evidence>
<dbReference type="Pfam" id="PF01266">
    <property type="entry name" value="DAO"/>
    <property type="match status" value="1"/>
</dbReference>
<feature type="binding site" evidence="6">
    <location>
        <position position="198"/>
    </location>
    <ligand>
        <name>FAD</name>
        <dbReference type="ChEBI" id="CHEBI:57692"/>
    </ligand>
</feature>
<protein>
    <recommendedName>
        <fullName evidence="7">FAD dependent oxidoreductase domain-containing protein</fullName>
    </recommendedName>
</protein>
<dbReference type="PROSITE" id="PS00677">
    <property type="entry name" value="DAO"/>
    <property type="match status" value="1"/>
</dbReference>
<keyword evidence="4 6" id="KW-0274">FAD</keyword>
<dbReference type="PANTHER" id="PTHR11530:SF16">
    <property type="entry name" value="D-AMINO ACID OXIDASE (AFU_ORTHOLOGUE AFUA_5G11290)"/>
    <property type="match status" value="1"/>
</dbReference>
<dbReference type="SUPFAM" id="SSF51971">
    <property type="entry name" value="Nucleotide-binding domain"/>
    <property type="match status" value="1"/>
</dbReference>
<dbReference type="InterPro" id="IPR006076">
    <property type="entry name" value="FAD-dep_OxRdtase"/>
</dbReference>
<dbReference type="PIRSF" id="PIRSF000189">
    <property type="entry name" value="D-aa_oxidase"/>
    <property type="match status" value="1"/>
</dbReference>
<feature type="binding site" evidence="6">
    <location>
        <position position="307"/>
    </location>
    <ligand>
        <name>D-dopa</name>
        <dbReference type="ChEBI" id="CHEBI:149689"/>
    </ligand>
</feature>
<dbReference type="SUPFAM" id="SSF54373">
    <property type="entry name" value="FAD-linked reductases, C-terminal domain"/>
    <property type="match status" value="1"/>
</dbReference>
<dbReference type="PANTHER" id="PTHR11530">
    <property type="entry name" value="D-AMINO ACID OXIDASE"/>
    <property type="match status" value="1"/>
</dbReference>
<keyword evidence="3" id="KW-0285">Flavoprotein</keyword>
<evidence type="ECO:0000256" key="3">
    <source>
        <dbReference type="ARBA" id="ARBA00022630"/>
    </source>
</evidence>
<reference evidence="9" key="1">
    <citation type="submission" date="2020-06" db="EMBL/GenBank/DDBJ databases">
        <title>A chromosome-scale genome assembly of Talaromyces rugulosus W13939.</title>
        <authorList>
            <person name="Wang B."/>
            <person name="Guo L."/>
            <person name="Ye K."/>
            <person name="Wang L."/>
        </authorList>
    </citation>
    <scope>NUCLEOTIDE SEQUENCE [LARGE SCALE GENOMIC DNA]</scope>
    <source>
        <strain evidence="9">W13939</strain>
    </source>
</reference>
<evidence type="ECO:0000256" key="2">
    <source>
        <dbReference type="ARBA" id="ARBA00006730"/>
    </source>
</evidence>
<evidence type="ECO:0000256" key="5">
    <source>
        <dbReference type="ARBA" id="ARBA00023002"/>
    </source>
</evidence>
<dbReference type="GO" id="GO:0003884">
    <property type="term" value="F:D-amino-acid oxidase activity"/>
    <property type="evidence" value="ECO:0007669"/>
    <property type="project" value="InterPro"/>
</dbReference>
<evidence type="ECO:0000256" key="1">
    <source>
        <dbReference type="ARBA" id="ARBA00001974"/>
    </source>
</evidence>
<dbReference type="GO" id="GO:0019478">
    <property type="term" value="P:D-amino acid catabolic process"/>
    <property type="evidence" value="ECO:0007669"/>
    <property type="project" value="TreeGrafter"/>
</dbReference>
<sequence length="361" mass="38971">MAPQPFNITIIGAGVAGLTTAFVLSQKPKYRVTVVAKFMPGDYDAEYASPWAGANFWPMGAPGSEQAGLEEATWPELSKLANEHPESGVAFEKAYIHTRVEDVGKAGSLFAQSDNRMPWWSHLFHDFKCLDQPRLPAGIHSTYEFTTVCINTAVYLSWLLSKCISNEVIFKRAVVEHVADAASLHASSKPADLVINCTGLMARYLGGVEDKTVVPARGQVVVVRNDPGVMATISTTDTKNNGMAYMMSRPCGGGTILGGCYQIGNWNASPDPHLAESIKKGCLAMYPELTQGNAVELSVIRHGVGFRPVRPQGVRIEAERVKGVSVVHNYGHGGWGYQSSYGSAAAVALLVEREAEVKSKL</sequence>
<proteinExistence type="inferred from homology"/>
<organism evidence="8 9">
    <name type="scientific">Talaromyces rugulosus</name>
    <name type="common">Penicillium rugulosum</name>
    <dbReference type="NCBI Taxonomy" id="121627"/>
    <lineage>
        <taxon>Eukaryota</taxon>
        <taxon>Fungi</taxon>
        <taxon>Dikarya</taxon>
        <taxon>Ascomycota</taxon>
        <taxon>Pezizomycotina</taxon>
        <taxon>Eurotiomycetes</taxon>
        <taxon>Eurotiomycetidae</taxon>
        <taxon>Eurotiales</taxon>
        <taxon>Trichocomaceae</taxon>
        <taxon>Talaromyces</taxon>
        <taxon>Talaromyces sect. Islandici</taxon>
    </lineage>
</organism>
<gene>
    <name evidence="8" type="ORF">TRUGW13939_10389</name>
</gene>
<dbReference type="RefSeq" id="XP_035349394.1">
    <property type="nucleotide sequence ID" value="XM_035493501.1"/>
</dbReference>
<dbReference type="EMBL" id="CP055903">
    <property type="protein sequence ID" value="QKX63220.1"/>
    <property type="molecule type" value="Genomic_DNA"/>
</dbReference>
<evidence type="ECO:0000256" key="6">
    <source>
        <dbReference type="PIRSR" id="PIRSR000189-1"/>
    </source>
</evidence>
<evidence type="ECO:0000259" key="7">
    <source>
        <dbReference type="Pfam" id="PF01266"/>
    </source>
</evidence>
<dbReference type="GO" id="GO:0071949">
    <property type="term" value="F:FAD binding"/>
    <property type="evidence" value="ECO:0007669"/>
    <property type="project" value="InterPro"/>
</dbReference>
<feature type="binding site" evidence="6">
    <location>
        <position position="334"/>
    </location>
    <ligand>
        <name>D-dopa</name>
        <dbReference type="ChEBI" id="CHEBI:149689"/>
    </ligand>
</feature>
<name>A0A7H8R9W9_TALRU</name>